<feature type="transmembrane region" description="Helical" evidence="2">
    <location>
        <begin position="874"/>
        <end position="895"/>
    </location>
</feature>
<dbReference type="InParanoid" id="A0A078AE69"/>
<reference evidence="3 4" key="1">
    <citation type="submission" date="2014-06" db="EMBL/GenBank/DDBJ databases">
        <authorList>
            <person name="Swart Estienne"/>
        </authorList>
    </citation>
    <scope>NUCLEOTIDE SEQUENCE [LARGE SCALE GENOMIC DNA]</scope>
    <source>
        <strain evidence="3 4">130c</strain>
    </source>
</reference>
<feature type="compositionally biased region" description="Basic and acidic residues" evidence="1">
    <location>
        <begin position="284"/>
        <end position="294"/>
    </location>
</feature>
<accession>A0A078AE69</accession>
<sequence length="897" mass="102797">MNILYYKSGSINLPHCEDSDNSDDEHFISIGADSNKKGHMIDVYVSLISDIESKMIVNINQLGLSGLQAIELKKVNYSLTKKNQSSSNPLKYPQIPVSTEGIIQEYLKANDHIICDVDSLDFWIKFRITMDSQFSTLDGMLELRIEKSMTGQTFNSIAQKLCIQLWKQYCLDAPKHKDQKYVLTFFRVAIDRRANSIIKHKVDQSGHIISPKNKKNNRRTQRGDFHHDILPDSKMSDIFQYLDNNVKVKCTFQSIKQIYQEQFPIENVAGSTLKSDVNSLKQSMKTEKQNDSLKNKTPKSQSSIAGNSDNSSKKNSRKNRNTRLKSLLVVNDRQSEEIKEEWTDQELLLSKTLPKDQMHLLKSVRLPSLVDKNQLDTKENQFDTKENQFENSLSTRFNVLQTDLETQGYNSSPMNKKLEFREQRNNPATFQQNDYLLTHSSSIVFQNYEEGRTTIIKRKSPRPSKIEADMDFGEQAQQNHGVNHAFGNIILPKTRAEENQLTEMSIYLDTQQTIEPEPLQVQQQNRNIKLEQIQEEEDSVSQAHSNPQSPEFKSRASSTQQEIFDRGLMFRNYFKNELNVKKQKNQIAISINGDSKIQFLTTLQSKEESHRIRTLNIPINSSLTTSQSLIGEHGQLNSSGMQGSMSESDRNGNYPFEKKSIGKLEQEIEAKISLNREQIRKLSQSFATVGSERTSSEVSYMKEPLLKQFSDFNPINTSDDDNILRPKIRLVNQQNLGKIESQANLNNQRKQDLGAFLSVPAVSLTTPQNNSKKASIFGNLINIIRGTPRAQAGNKKFMKFGEQDIEISEEEMINKIRLPEFLLSFEEFQIIKIPAMKNFTYKERDQSDRSDSLIDNILLSDQYLMKQKAKKRNILVIIIILLVVAALVTGIVFLIKK</sequence>
<evidence type="ECO:0000256" key="1">
    <source>
        <dbReference type="SAM" id="MobiDB-lite"/>
    </source>
</evidence>
<feature type="region of interest" description="Disordered" evidence="1">
    <location>
        <begin position="534"/>
        <end position="559"/>
    </location>
</feature>
<feature type="region of interest" description="Disordered" evidence="1">
    <location>
        <begin position="207"/>
        <end position="228"/>
    </location>
</feature>
<dbReference type="EMBL" id="CCKQ01009024">
    <property type="protein sequence ID" value="CDW80490.1"/>
    <property type="molecule type" value="Genomic_DNA"/>
</dbReference>
<feature type="region of interest" description="Disordered" evidence="1">
    <location>
        <begin position="279"/>
        <end position="323"/>
    </location>
</feature>
<dbReference type="AlphaFoldDB" id="A0A078AE69"/>
<feature type="compositionally biased region" description="Basic residues" evidence="1">
    <location>
        <begin position="314"/>
        <end position="323"/>
    </location>
</feature>
<evidence type="ECO:0000313" key="3">
    <source>
        <dbReference type="EMBL" id="CDW80490.1"/>
    </source>
</evidence>
<evidence type="ECO:0000256" key="2">
    <source>
        <dbReference type="SAM" id="Phobius"/>
    </source>
</evidence>
<organism evidence="3 4">
    <name type="scientific">Stylonychia lemnae</name>
    <name type="common">Ciliate</name>
    <dbReference type="NCBI Taxonomy" id="5949"/>
    <lineage>
        <taxon>Eukaryota</taxon>
        <taxon>Sar</taxon>
        <taxon>Alveolata</taxon>
        <taxon>Ciliophora</taxon>
        <taxon>Intramacronucleata</taxon>
        <taxon>Spirotrichea</taxon>
        <taxon>Stichotrichia</taxon>
        <taxon>Sporadotrichida</taxon>
        <taxon>Oxytrichidae</taxon>
        <taxon>Stylonychinae</taxon>
        <taxon>Stylonychia</taxon>
    </lineage>
</organism>
<keyword evidence="4" id="KW-1185">Reference proteome</keyword>
<proteinExistence type="predicted"/>
<keyword evidence="2" id="KW-0812">Transmembrane</keyword>
<evidence type="ECO:0000313" key="4">
    <source>
        <dbReference type="Proteomes" id="UP000039865"/>
    </source>
</evidence>
<gene>
    <name evidence="3" type="primary">Contig19599.g20783</name>
    <name evidence="3" type="ORF">STYLEM_9489</name>
</gene>
<feature type="compositionally biased region" description="Polar residues" evidence="1">
    <location>
        <begin position="540"/>
        <end position="559"/>
    </location>
</feature>
<name>A0A078AE69_STYLE</name>
<dbReference type="Proteomes" id="UP000039865">
    <property type="component" value="Unassembled WGS sequence"/>
</dbReference>
<keyword evidence="2" id="KW-0472">Membrane</keyword>
<keyword evidence="2" id="KW-1133">Transmembrane helix</keyword>
<protein>
    <submittedName>
        <fullName evidence="3">Uncharacterized protein</fullName>
    </submittedName>
</protein>